<feature type="transmembrane region" description="Helical" evidence="10">
    <location>
        <begin position="357"/>
        <end position="381"/>
    </location>
</feature>
<evidence type="ECO:0000313" key="12">
    <source>
        <dbReference type="Proteomes" id="UP001604336"/>
    </source>
</evidence>
<feature type="transmembrane region" description="Helical" evidence="10">
    <location>
        <begin position="154"/>
        <end position="175"/>
    </location>
</feature>
<keyword evidence="3 8" id="KW-0812">Transmembrane</keyword>
<keyword evidence="12" id="KW-1185">Reference proteome</keyword>
<comment type="domain">
    <text evidence="8">The C-terminus contains a calmodulin-binding domain, which binds calmodulin in a calcium-dependent fashion.</text>
</comment>
<dbReference type="GO" id="GO:0006952">
    <property type="term" value="P:defense response"/>
    <property type="evidence" value="ECO:0007669"/>
    <property type="project" value="UniProtKB-KW"/>
</dbReference>
<evidence type="ECO:0000256" key="9">
    <source>
        <dbReference type="SAM" id="MobiDB-lite"/>
    </source>
</evidence>
<keyword evidence="7 8" id="KW-0568">Pathogenesis-related protein</keyword>
<accession>A0ABD1SZY0</accession>
<dbReference type="EMBL" id="JBFOLK010000006">
    <property type="protein sequence ID" value="KAL2506016.1"/>
    <property type="molecule type" value="Genomic_DNA"/>
</dbReference>
<dbReference type="PANTHER" id="PTHR31942:SF53">
    <property type="entry name" value="MLO-LIKE PROTEIN 5-RELATED"/>
    <property type="match status" value="1"/>
</dbReference>
<feature type="transmembrane region" description="Helical" evidence="10">
    <location>
        <begin position="393"/>
        <end position="421"/>
    </location>
</feature>
<evidence type="ECO:0000256" key="10">
    <source>
        <dbReference type="SAM" id="Phobius"/>
    </source>
</evidence>
<dbReference type="InterPro" id="IPR004326">
    <property type="entry name" value="Mlo"/>
</dbReference>
<dbReference type="GO" id="GO:0005516">
    <property type="term" value="F:calmodulin binding"/>
    <property type="evidence" value="ECO:0007669"/>
    <property type="project" value="UniProtKB-KW"/>
</dbReference>
<feature type="transmembrane region" description="Helical" evidence="10">
    <location>
        <begin position="18"/>
        <end position="39"/>
    </location>
</feature>
<evidence type="ECO:0000256" key="1">
    <source>
        <dbReference type="ARBA" id="ARBA00004141"/>
    </source>
</evidence>
<evidence type="ECO:0000256" key="8">
    <source>
        <dbReference type="RuleBase" id="RU280816"/>
    </source>
</evidence>
<evidence type="ECO:0000313" key="11">
    <source>
        <dbReference type="EMBL" id="KAL2506016.1"/>
    </source>
</evidence>
<dbReference type="AlphaFoldDB" id="A0ABD1SZY0"/>
<reference evidence="12" key="1">
    <citation type="submission" date="2024-07" db="EMBL/GenBank/DDBJ databases">
        <title>Two chromosome-level genome assemblies of Korean endemic species Abeliophyllum distichum and Forsythia ovata (Oleaceae).</title>
        <authorList>
            <person name="Jang H."/>
        </authorList>
    </citation>
    <scope>NUCLEOTIDE SEQUENCE [LARGE SCALE GENOMIC DNA]</scope>
</reference>
<comment type="caution">
    <text evidence="11">The sequence shown here is derived from an EMBL/GenBank/DDBJ whole genome shotgun (WGS) entry which is preliminary data.</text>
</comment>
<keyword evidence="4 8" id="KW-0611">Plant defense</keyword>
<feature type="region of interest" description="Disordered" evidence="9">
    <location>
        <begin position="445"/>
        <end position="481"/>
    </location>
</feature>
<evidence type="ECO:0000256" key="6">
    <source>
        <dbReference type="ARBA" id="ARBA00023136"/>
    </source>
</evidence>
<dbReference type="GO" id="GO:0016020">
    <property type="term" value="C:membrane"/>
    <property type="evidence" value="ECO:0007669"/>
    <property type="project" value="UniProtKB-SubCell"/>
</dbReference>
<evidence type="ECO:0000256" key="4">
    <source>
        <dbReference type="ARBA" id="ARBA00022821"/>
    </source>
</evidence>
<dbReference type="PANTHER" id="PTHR31942">
    <property type="entry name" value="MLO-LIKE PROTEIN 1"/>
    <property type="match status" value="1"/>
</dbReference>
<gene>
    <name evidence="8" type="primary">MLO</name>
    <name evidence="11" type="ORF">Adt_21637</name>
</gene>
<evidence type="ECO:0000256" key="2">
    <source>
        <dbReference type="ARBA" id="ARBA00006574"/>
    </source>
</evidence>
<feature type="transmembrane region" description="Helical" evidence="10">
    <location>
        <begin position="273"/>
        <end position="292"/>
    </location>
</feature>
<keyword evidence="6 8" id="KW-0472">Membrane</keyword>
<name>A0ABD1SZY0_9LAMI</name>
<evidence type="ECO:0000256" key="7">
    <source>
        <dbReference type="ARBA" id="ARBA00023265"/>
    </source>
</evidence>
<organism evidence="11 12">
    <name type="scientific">Abeliophyllum distichum</name>
    <dbReference type="NCBI Taxonomy" id="126358"/>
    <lineage>
        <taxon>Eukaryota</taxon>
        <taxon>Viridiplantae</taxon>
        <taxon>Streptophyta</taxon>
        <taxon>Embryophyta</taxon>
        <taxon>Tracheophyta</taxon>
        <taxon>Spermatophyta</taxon>
        <taxon>Magnoliopsida</taxon>
        <taxon>eudicotyledons</taxon>
        <taxon>Gunneridae</taxon>
        <taxon>Pentapetalae</taxon>
        <taxon>asterids</taxon>
        <taxon>lamiids</taxon>
        <taxon>Lamiales</taxon>
        <taxon>Oleaceae</taxon>
        <taxon>Forsythieae</taxon>
        <taxon>Abeliophyllum</taxon>
    </lineage>
</organism>
<keyword evidence="5 8" id="KW-1133">Transmembrane helix</keyword>
<dbReference type="Pfam" id="PF03094">
    <property type="entry name" value="Mlo"/>
    <property type="match status" value="1"/>
</dbReference>
<evidence type="ECO:0000256" key="5">
    <source>
        <dbReference type="ARBA" id="ARBA00022989"/>
    </source>
</evidence>
<sequence length="506" mass="58009">MAGGGSESARELDQTPTWAVALVSAVIIIISIVLEKTLHKFGETFERRKKKALFDALEKIKGELMVLGFISLLLTFGQNYISKICIPEEIGDTMLPCPNRSSDEEKPNNAHGAEAEHHRRLLWYEHRMLAGDSPARGCKKGYVPLMSINGIHQLHIFIFFLAVFHVIYGAITMMLGRLKIRGWKEWERENVDEYDDPSRFRLTHETSFVRDHTSFWTRNPILFYTVCFFRQFFRSVRKADYLTMRHGFISVHLARGSKFDFQKYIKRSLEDDFKVIVGIDAVLWVSAVVYMLLNVHGWQSMFWLSIMPLVIILAVGTKLQAIITQMAVEIQERHAVVQGIPLVQVSDSHFWFEWPKLILHLIHLTLFQNAFEITNFIWISYEFGMHSCFHDNFYLSIFRVVLGLGVQVLCSYITLPLYALVTQMGSNMKKSIFDEQTSKALMNWHKHAKKKKDERSQPRTKTLGGSPGDSPDNSPLGAEASRGTANITASVGIPVENLVPDNEQWH</sequence>
<comment type="function">
    <text evidence="8">May be involved in modulation of pathogen defense and leaf cell death.</text>
</comment>
<dbReference type="Proteomes" id="UP001604336">
    <property type="component" value="Unassembled WGS sequence"/>
</dbReference>
<feature type="transmembrane region" description="Helical" evidence="10">
    <location>
        <begin position="298"/>
        <end position="316"/>
    </location>
</feature>
<proteinExistence type="inferred from homology"/>
<comment type="similarity">
    <text evidence="2 8">Belongs to the MLO family.</text>
</comment>
<evidence type="ECO:0000256" key="3">
    <source>
        <dbReference type="ARBA" id="ARBA00022692"/>
    </source>
</evidence>
<keyword evidence="8" id="KW-0112">Calmodulin-binding</keyword>
<comment type="subcellular location">
    <subcellularLocation>
        <location evidence="1 8">Membrane</location>
        <topology evidence="1 8">Multi-pass membrane protein</topology>
    </subcellularLocation>
</comment>
<protein>
    <recommendedName>
        <fullName evidence="8">MLO-like protein</fullName>
    </recommendedName>
</protein>